<protein>
    <submittedName>
        <fullName evidence="1">Uncharacterized protein</fullName>
    </submittedName>
</protein>
<proteinExistence type="predicted"/>
<evidence type="ECO:0000313" key="1">
    <source>
        <dbReference type="EMBL" id="KJH42334.1"/>
    </source>
</evidence>
<gene>
    <name evidence="1" type="ORF">DICVIV_11674</name>
</gene>
<dbReference type="EMBL" id="KN716678">
    <property type="protein sequence ID" value="KJH42334.1"/>
    <property type="molecule type" value="Genomic_DNA"/>
</dbReference>
<sequence>MNCNRENNHLPSGVSSFDYGIVAMRLTANGEVLSSYSLVCFLSCLYDIIGSKWTRPEEVQLEVSRINPRIH</sequence>
<dbReference type="Proteomes" id="UP000053766">
    <property type="component" value="Unassembled WGS sequence"/>
</dbReference>
<accession>A0A0D8XF65</accession>
<dbReference type="AlphaFoldDB" id="A0A0D8XF65"/>
<reference evidence="1 2" key="1">
    <citation type="submission" date="2013-11" db="EMBL/GenBank/DDBJ databases">
        <title>Draft genome of the bovine lungworm Dictyocaulus viviparus.</title>
        <authorList>
            <person name="Mitreva M."/>
        </authorList>
    </citation>
    <scope>NUCLEOTIDE SEQUENCE [LARGE SCALE GENOMIC DNA]</scope>
    <source>
        <strain evidence="1 2">HannoverDv2000</strain>
    </source>
</reference>
<reference evidence="2" key="2">
    <citation type="journal article" date="2016" name="Sci. Rep.">
        <title>Dictyocaulus viviparus genome, variome and transcriptome elucidate lungworm biology and support future intervention.</title>
        <authorList>
            <person name="McNulty S.N."/>
            <person name="Strube C."/>
            <person name="Rosa B.A."/>
            <person name="Martin J.C."/>
            <person name="Tyagi R."/>
            <person name="Choi Y.J."/>
            <person name="Wang Q."/>
            <person name="Hallsworth Pepin K."/>
            <person name="Zhang X."/>
            <person name="Ozersky P."/>
            <person name="Wilson R.K."/>
            <person name="Sternberg P.W."/>
            <person name="Gasser R.B."/>
            <person name="Mitreva M."/>
        </authorList>
    </citation>
    <scope>NUCLEOTIDE SEQUENCE [LARGE SCALE GENOMIC DNA]</scope>
    <source>
        <strain evidence="2">HannoverDv2000</strain>
    </source>
</reference>
<evidence type="ECO:0000313" key="2">
    <source>
        <dbReference type="Proteomes" id="UP000053766"/>
    </source>
</evidence>
<name>A0A0D8XF65_DICVI</name>
<organism evidence="1 2">
    <name type="scientific">Dictyocaulus viviparus</name>
    <name type="common">Bovine lungworm</name>
    <dbReference type="NCBI Taxonomy" id="29172"/>
    <lineage>
        <taxon>Eukaryota</taxon>
        <taxon>Metazoa</taxon>
        <taxon>Ecdysozoa</taxon>
        <taxon>Nematoda</taxon>
        <taxon>Chromadorea</taxon>
        <taxon>Rhabditida</taxon>
        <taxon>Rhabditina</taxon>
        <taxon>Rhabditomorpha</taxon>
        <taxon>Strongyloidea</taxon>
        <taxon>Metastrongylidae</taxon>
        <taxon>Dictyocaulus</taxon>
    </lineage>
</organism>
<keyword evidence="2" id="KW-1185">Reference proteome</keyword>